<feature type="chain" id="PRO_5012032959" evidence="9">
    <location>
        <begin position="27"/>
        <end position="819"/>
    </location>
</feature>
<feature type="transmembrane region" description="Helical" evidence="8">
    <location>
        <begin position="322"/>
        <end position="341"/>
    </location>
</feature>
<feature type="transmembrane region" description="Helical" evidence="8">
    <location>
        <begin position="277"/>
        <end position="295"/>
    </location>
</feature>
<dbReference type="InterPro" id="IPR023408">
    <property type="entry name" value="MscS_beta-dom_sf"/>
</dbReference>
<feature type="transmembrane region" description="Helical" evidence="8">
    <location>
        <begin position="580"/>
        <end position="609"/>
    </location>
</feature>
<comment type="similarity">
    <text evidence="2">Belongs to the MscS (TC 1.A.23) family.</text>
</comment>
<dbReference type="SUPFAM" id="SSF82861">
    <property type="entry name" value="Mechanosensitive channel protein MscS (YggB), transmembrane region"/>
    <property type="match status" value="1"/>
</dbReference>
<feature type="transmembrane region" description="Helical" evidence="8">
    <location>
        <begin position="353"/>
        <end position="375"/>
    </location>
</feature>
<feature type="transmembrane region" description="Helical" evidence="8">
    <location>
        <begin position="241"/>
        <end position="265"/>
    </location>
</feature>
<evidence type="ECO:0000256" key="8">
    <source>
        <dbReference type="SAM" id="Phobius"/>
    </source>
</evidence>
<comment type="subcellular location">
    <subcellularLocation>
        <location evidence="1">Cell membrane</location>
        <topology evidence="1">Multi-pass membrane protein</topology>
    </subcellularLocation>
</comment>
<dbReference type="SUPFAM" id="SSF82689">
    <property type="entry name" value="Mechanosensitive channel protein MscS (YggB), C-terminal domain"/>
    <property type="match status" value="1"/>
</dbReference>
<feature type="transmembrane region" description="Helical" evidence="8">
    <location>
        <begin position="463"/>
        <end position="488"/>
    </location>
</feature>
<keyword evidence="6 8" id="KW-0472">Membrane</keyword>
<dbReference type="InterPro" id="IPR011014">
    <property type="entry name" value="MscS_channel_TM-2"/>
</dbReference>
<keyword evidence="3" id="KW-1003">Cell membrane</keyword>
<feature type="transmembrane region" description="Helical" evidence="8">
    <location>
        <begin position="202"/>
        <end position="220"/>
    </location>
</feature>
<dbReference type="Pfam" id="PF00924">
    <property type="entry name" value="MS_channel_2nd"/>
    <property type="match status" value="1"/>
</dbReference>
<name>A0A1X6YCF5_9RHOB</name>
<evidence type="ECO:0000256" key="9">
    <source>
        <dbReference type="SAM" id="SignalP"/>
    </source>
</evidence>
<dbReference type="Pfam" id="PF21082">
    <property type="entry name" value="MS_channel_3rd"/>
    <property type="match status" value="1"/>
</dbReference>
<evidence type="ECO:0000259" key="12">
    <source>
        <dbReference type="Pfam" id="PF21082"/>
    </source>
</evidence>
<evidence type="ECO:0000259" key="10">
    <source>
        <dbReference type="Pfam" id="PF00924"/>
    </source>
</evidence>
<feature type="transmembrane region" description="Helical" evidence="8">
    <location>
        <begin position="431"/>
        <end position="451"/>
    </location>
</feature>
<dbReference type="Pfam" id="PF12607">
    <property type="entry name" value="DUF3772"/>
    <property type="match status" value="1"/>
</dbReference>
<evidence type="ECO:0000256" key="3">
    <source>
        <dbReference type="ARBA" id="ARBA00022475"/>
    </source>
</evidence>
<feature type="transmembrane region" description="Helical" evidence="8">
    <location>
        <begin position="508"/>
        <end position="530"/>
    </location>
</feature>
<evidence type="ECO:0000256" key="4">
    <source>
        <dbReference type="ARBA" id="ARBA00022692"/>
    </source>
</evidence>
<feature type="compositionally biased region" description="Gly residues" evidence="7">
    <location>
        <begin position="799"/>
        <end position="819"/>
    </location>
</feature>
<dbReference type="InterPro" id="IPR011066">
    <property type="entry name" value="MscS_channel_C_sf"/>
</dbReference>
<feature type="transmembrane region" description="Helical" evidence="8">
    <location>
        <begin position="551"/>
        <end position="574"/>
    </location>
</feature>
<accession>A0A1X6YCF5</accession>
<feature type="domain" description="Mechanosensitive ion channel MscS" evidence="10">
    <location>
        <begin position="596"/>
        <end position="663"/>
    </location>
</feature>
<dbReference type="InterPro" id="IPR006685">
    <property type="entry name" value="MscS_channel_2nd"/>
</dbReference>
<dbReference type="AlphaFoldDB" id="A0A1X6YCF5"/>
<evidence type="ECO:0000259" key="11">
    <source>
        <dbReference type="Pfam" id="PF12607"/>
    </source>
</evidence>
<feature type="region of interest" description="Disordered" evidence="7">
    <location>
        <begin position="772"/>
        <end position="819"/>
    </location>
</feature>
<dbReference type="InterPro" id="IPR052702">
    <property type="entry name" value="MscS-like_channel"/>
</dbReference>
<dbReference type="InterPro" id="IPR022249">
    <property type="entry name" value="DUF3772"/>
</dbReference>
<proteinExistence type="inferred from homology"/>
<dbReference type="GO" id="GO:0005886">
    <property type="term" value="C:plasma membrane"/>
    <property type="evidence" value="ECO:0007669"/>
    <property type="project" value="UniProtKB-SubCell"/>
</dbReference>
<feature type="transmembrane region" description="Helical" evidence="8">
    <location>
        <begin position="396"/>
        <end position="419"/>
    </location>
</feature>
<evidence type="ECO:0000313" key="14">
    <source>
        <dbReference type="Proteomes" id="UP000193061"/>
    </source>
</evidence>
<keyword evidence="14" id="KW-1185">Reference proteome</keyword>
<dbReference type="PANTHER" id="PTHR30347">
    <property type="entry name" value="POTASSIUM CHANNEL RELATED"/>
    <property type="match status" value="1"/>
</dbReference>
<feature type="domain" description="DUF3772" evidence="11">
    <location>
        <begin position="126"/>
        <end position="181"/>
    </location>
</feature>
<evidence type="ECO:0000256" key="5">
    <source>
        <dbReference type="ARBA" id="ARBA00022989"/>
    </source>
</evidence>
<feature type="compositionally biased region" description="Polar residues" evidence="7">
    <location>
        <begin position="778"/>
        <end position="793"/>
    </location>
</feature>
<protein>
    <submittedName>
        <fullName evidence="13">Putative MscS family protein.1</fullName>
    </submittedName>
</protein>
<keyword evidence="9" id="KW-0732">Signal</keyword>
<evidence type="ECO:0000256" key="2">
    <source>
        <dbReference type="ARBA" id="ARBA00008017"/>
    </source>
</evidence>
<dbReference type="RefSeq" id="WP_234999389.1">
    <property type="nucleotide sequence ID" value="NZ_FWFX01000001.1"/>
</dbReference>
<reference evidence="13 14" key="1">
    <citation type="submission" date="2017-03" db="EMBL/GenBank/DDBJ databases">
        <authorList>
            <person name="Afonso C.L."/>
            <person name="Miller P.J."/>
            <person name="Scott M.A."/>
            <person name="Spackman E."/>
            <person name="Goraichik I."/>
            <person name="Dimitrov K.M."/>
            <person name="Suarez D.L."/>
            <person name="Swayne D.E."/>
        </authorList>
    </citation>
    <scope>NUCLEOTIDE SEQUENCE [LARGE SCALE GENOMIC DNA]</scope>
    <source>
        <strain evidence="13 14">CECT 7450</strain>
    </source>
</reference>
<dbReference type="PANTHER" id="PTHR30347:SF1">
    <property type="entry name" value="MECHANOSENSITIVE CHANNEL MSCK"/>
    <property type="match status" value="1"/>
</dbReference>
<keyword evidence="4 8" id="KW-0812">Transmembrane</keyword>
<organism evidence="13 14">
    <name type="scientific">Roseovarius albus</name>
    <dbReference type="NCBI Taxonomy" id="1247867"/>
    <lineage>
        <taxon>Bacteria</taxon>
        <taxon>Pseudomonadati</taxon>
        <taxon>Pseudomonadota</taxon>
        <taxon>Alphaproteobacteria</taxon>
        <taxon>Rhodobacterales</taxon>
        <taxon>Roseobacteraceae</taxon>
        <taxon>Roseovarius</taxon>
    </lineage>
</organism>
<dbReference type="InterPro" id="IPR010920">
    <property type="entry name" value="LSM_dom_sf"/>
</dbReference>
<dbReference type="SUPFAM" id="SSF50182">
    <property type="entry name" value="Sm-like ribonucleoproteins"/>
    <property type="match status" value="1"/>
</dbReference>
<evidence type="ECO:0000256" key="7">
    <source>
        <dbReference type="SAM" id="MobiDB-lite"/>
    </source>
</evidence>
<dbReference type="EMBL" id="FWFX01000001">
    <property type="protein sequence ID" value="SLN17237.1"/>
    <property type="molecule type" value="Genomic_DNA"/>
</dbReference>
<evidence type="ECO:0000256" key="6">
    <source>
        <dbReference type="ARBA" id="ARBA00023136"/>
    </source>
</evidence>
<feature type="signal peptide" evidence="9">
    <location>
        <begin position="1"/>
        <end position="26"/>
    </location>
</feature>
<dbReference type="InterPro" id="IPR049278">
    <property type="entry name" value="MS_channel_C"/>
</dbReference>
<dbReference type="GO" id="GO:0008381">
    <property type="term" value="F:mechanosensitive monoatomic ion channel activity"/>
    <property type="evidence" value="ECO:0007669"/>
    <property type="project" value="UniProtKB-ARBA"/>
</dbReference>
<sequence length="819" mass="89113">MITVAKHLLAAICLTLTVLWGAAAWAQDGSVVPDYETWQKTASVAEDAIETEKMSTVGFEDLRDELANWREEFRDRGSVNSNAIAIVNDQLAALGPVPESGTEDADTAQQREDLNTRLSELEAPVKRAELAYRRADGMISGVDDLLRERRKKEFLTLGPSPLNPKHWEEALFTVGTTLRDIHSEIASAWDNPKHFKEIIERTPIAIVLALIGLFLLVKGRSWGQRLTDNVLGSDPPAARRALGFLVSLSSMFLPLLGVFIFVQGVYLSGFVGLRGDFILKSTLPSMAVYLFARWLTQRVFSPLEQTEPILRLTSAQRKTGRWCGDFLGAVTGLYLFTFDVAQIGDWESATRNVILYPLIVIAALLLFRLAQLVLIHSRIRESECGEATYRSRLSHLTARTLMGLAIAPPILGAVGYFAAAQGLMLPTLLSLQIWGALLVVQRLVGQVYVMLTHGRSRASDSLILVVINFCLSVLILPILALVWGARWATLTEYWTKLNEGVSLGETQISPTVFFTLVIVFVIGFLATRLIQGALKATVLPKTKLDPGAQSAMVSGFGYIGIFLAALAAIVSAGINLSSIAIVAGALSVGIGFGLQTIVSNFVSGIILLIERPISEGDWIEVGGNMGYVRDISVRATRIETFDRYDVIVPNSDLVSGTVTNYTRGNTIGRVIVPVGVAYGTDTRRVEKILMEIGEAHPMVLADPAPYVVFQGFGDSSIDFEIRAILRDVNWVLNVRSDMNHEIARRFTEEGISIPFPQRDIWMRSIDAEQQGGLAGVARQTQKQGEDTAASSMYVSEADLGGGQSDGDGGGGDGGGDGGR</sequence>
<gene>
    <name evidence="13" type="ORF">ROA7450_00536</name>
</gene>
<dbReference type="Gene3D" id="3.30.70.100">
    <property type="match status" value="1"/>
</dbReference>
<dbReference type="Gene3D" id="2.30.30.60">
    <property type="match status" value="1"/>
</dbReference>
<dbReference type="Proteomes" id="UP000193061">
    <property type="component" value="Unassembled WGS sequence"/>
</dbReference>
<keyword evidence="5 8" id="KW-1133">Transmembrane helix</keyword>
<dbReference type="Gene3D" id="1.10.287.1260">
    <property type="match status" value="1"/>
</dbReference>
<evidence type="ECO:0000313" key="13">
    <source>
        <dbReference type="EMBL" id="SLN17237.1"/>
    </source>
</evidence>
<evidence type="ECO:0000256" key="1">
    <source>
        <dbReference type="ARBA" id="ARBA00004651"/>
    </source>
</evidence>
<feature type="domain" description="Mechanosensitive ion channel MscS C-terminal" evidence="12">
    <location>
        <begin position="671"/>
        <end position="753"/>
    </location>
</feature>